<dbReference type="InterPro" id="IPR028115">
    <property type="entry name" value="DUF4484"/>
</dbReference>
<feature type="domain" description="DUF4484" evidence="2">
    <location>
        <begin position="424"/>
        <end position="642"/>
    </location>
</feature>
<evidence type="ECO:0000259" key="2">
    <source>
        <dbReference type="Pfam" id="PF14831"/>
    </source>
</evidence>
<feature type="region of interest" description="Disordered" evidence="1">
    <location>
        <begin position="554"/>
        <end position="588"/>
    </location>
</feature>
<feature type="compositionally biased region" description="Low complexity" evidence="1">
    <location>
        <begin position="569"/>
        <end position="580"/>
    </location>
</feature>
<reference evidence="3" key="1">
    <citation type="journal article" date="2014" name="Nat. Commun.">
        <title>Multiple recent horizontal transfers of a large genomic region in cheese making fungi.</title>
        <authorList>
            <person name="Cheeseman K."/>
            <person name="Ropars J."/>
            <person name="Renault P."/>
            <person name="Dupont J."/>
            <person name="Gouzy J."/>
            <person name="Branca A."/>
            <person name="Abraham A.L."/>
            <person name="Ceppi M."/>
            <person name="Conseiller E."/>
            <person name="Debuchy R."/>
            <person name="Malagnac F."/>
            <person name="Goarin A."/>
            <person name="Silar P."/>
            <person name="Lacoste S."/>
            <person name="Sallet E."/>
            <person name="Bensimon A."/>
            <person name="Giraud T."/>
            <person name="Brygoo Y."/>
        </authorList>
    </citation>
    <scope>NUCLEOTIDE SEQUENCE [LARGE SCALE GENOMIC DNA]</scope>
    <source>
        <strain evidence="3">FM164</strain>
    </source>
</reference>
<dbReference type="STRING" id="1365484.W6QV82"/>
<evidence type="ECO:0000256" key="1">
    <source>
        <dbReference type="SAM" id="MobiDB-lite"/>
    </source>
</evidence>
<dbReference type="Pfam" id="PF14831">
    <property type="entry name" value="DUF4484"/>
    <property type="match status" value="1"/>
</dbReference>
<dbReference type="AlphaFoldDB" id="W6QV82"/>
<protein>
    <recommendedName>
        <fullName evidence="2">DUF4484 domain-containing protein</fullName>
    </recommendedName>
</protein>
<gene>
    <name evidence="3" type="ORF">PROQFM164_S08g000095</name>
</gene>
<accession>W6QV82</accession>
<organism evidence="3 4">
    <name type="scientific">Penicillium roqueforti (strain FM164)</name>
    <dbReference type="NCBI Taxonomy" id="1365484"/>
    <lineage>
        <taxon>Eukaryota</taxon>
        <taxon>Fungi</taxon>
        <taxon>Dikarya</taxon>
        <taxon>Ascomycota</taxon>
        <taxon>Pezizomycotina</taxon>
        <taxon>Eurotiomycetes</taxon>
        <taxon>Eurotiomycetidae</taxon>
        <taxon>Eurotiales</taxon>
        <taxon>Aspergillaceae</taxon>
        <taxon>Penicillium</taxon>
    </lineage>
</organism>
<dbReference type="OrthoDB" id="2152680at2759"/>
<keyword evidence="4" id="KW-1185">Reference proteome</keyword>
<dbReference type="OMA" id="GYTIVWK"/>
<feature type="region of interest" description="Disordered" evidence="1">
    <location>
        <begin position="398"/>
        <end position="417"/>
    </location>
</feature>
<proteinExistence type="predicted"/>
<dbReference type="PANTHER" id="PTHR28153:SF1">
    <property type="entry name" value="DUF4484 DOMAIN-CONTAINING PROTEIN"/>
    <property type="match status" value="1"/>
</dbReference>
<evidence type="ECO:0000313" key="3">
    <source>
        <dbReference type="EMBL" id="CDM38044.1"/>
    </source>
</evidence>
<dbReference type="PANTHER" id="PTHR28153">
    <property type="entry name" value="PROTEIN, PUTATIVE-RELATED"/>
    <property type="match status" value="1"/>
</dbReference>
<dbReference type="Proteomes" id="UP000030686">
    <property type="component" value="Unassembled WGS sequence"/>
</dbReference>
<evidence type="ECO:0000313" key="4">
    <source>
        <dbReference type="Proteomes" id="UP000030686"/>
    </source>
</evidence>
<dbReference type="Pfam" id="PF09804">
    <property type="entry name" value="DENND11"/>
    <property type="match status" value="1"/>
</dbReference>
<dbReference type="InterPro" id="IPR018626">
    <property type="entry name" value="LCHN/Anr2"/>
</dbReference>
<sequence length="643" mass="71613">MVSESPGPLGIDVSRSSMESPPAIAALFVISFDIRAGYVVSWKRTVPGVEVEGVVEYKSLPSGLHNVTEDLVYFVHEQYAGISAFLNHPATEAERNAKMFAIGVLVPLSTGRLGKSWRHAPRLKELALFVYPGTQDGRSRLTMVFDRKYAENMSDTQFLSDYWETYRIGGTDSSIPDSPLDSPLSLRFRPGDRLDHSSRNRAFSDAMPLETFRPALTPFHPASSLPEFTECFGPLIFPLYRAALLRKRILFMGEAPVHRSCNYVYDLSLLASLPNSLLQLLPDDRIPPLRPRPLFNVGIHDIPYLSSFDPSRSIIDLETDPSWIACSTDTVLSMKPDLFDVLITLPTPYSQQTAERAFPKISLVHHTGGKPNQIQQIQLKATQRDARRYSMLRRGLRQFSNDHPTSPEQDPSDTDSAYSFSPIVEPVSWTRLAYTSFIWWASAGENREGLSEEEEEQQAEQDSRLLASIENIARPPYNPPSHSDAPRNPLQEGQEPLEVALVAYFRRLTSQIFVTLAGAIARYDSDFDGDAYNDAPYIDDDDDIIDASLSMSRQSIHGDEGNSPLLRQRSSAGGSASHGSRAGHRDSGAHETVTITVADMAEMGLDVWSVTDRVFVEELVSLWWGRGAKVDSARIRCCGISVL</sequence>
<name>W6QV82_PENRF</name>
<dbReference type="InterPro" id="IPR053056">
    <property type="entry name" value="Lipid_Metab_Assoc_Protein"/>
</dbReference>
<dbReference type="EMBL" id="HG792022">
    <property type="protein sequence ID" value="CDM38044.1"/>
    <property type="molecule type" value="Genomic_DNA"/>
</dbReference>
<dbReference type="GO" id="GO:0005811">
    <property type="term" value="C:lipid droplet"/>
    <property type="evidence" value="ECO:0007669"/>
    <property type="project" value="TreeGrafter"/>
</dbReference>